<keyword evidence="1" id="KW-0812">Transmembrane</keyword>
<gene>
    <name evidence="2" type="ORF">ACFQAU_05755</name>
</gene>
<keyword evidence="1" id="KW-0472">Membrane</keyword>
<proteinExistence type="predicted"/>
<reference evidence="3" key="1">
    <citation type="journal article" date="2019" name="Int. J. Syst. Evol. Microbiol.">
        <title>The Global Catalogue of Microorganisms (GCM) 10K type strain sequencing project: providing services to taxonomists for standard genome sequencing and annotation.</title>
        <authorList>
            <consortium name="The Broad Institute Genomics Platform"/>
            <consortium name="The Broad Institute Genome Sequencing Center for Infectious Disease"/>
            <person name="Wu L."/>
            <person name="Ma J."/>
        </authorList>
    </citation>
    <scope>NUCLEOTIDE SEQUENCE [LARGE SCALE GENOMIC DNA]</scope>
    <source>
        <strain evidence="3">NBRC 111368</strain>
    </source>
</reference>
<protein>
    <submittedName>
        <fullName evidence="2">Uncharacterized protein</fullName>
    </submittedName>
</protein>
<comment type="caution">
    <text evidence="2">The sequence shown here is derived from an EMBL/GenBank/DDBJ whole genome shotgun (WGS) entry which is preliminary data.</text>
</comment>
<keyword evidence="3" id="KW-1185">Reference proteome</keyword>
<keyword evidence="1" id="KW-1133">Transmembrane helix</keyword>
<dbReference type="Proteomes" id="UP001596403">
    <property type="component" value="Unassembled WGS sequence"/>
</dbReference>
<sequence length="57" mass="5862">MTQHHAKDSAKPAKPVDWIVVGANVLGLVVVTLAAFHAHTGGLFQQVAGQAAKGAVF</sequence>
<feature type="transmembrane region" description="Helical" evidence="1">
    <location>
        <begin position="18"/>
        <end position="36"/>
    </location>
</feature>
<dbReference type="EMBL" id="JBHSWA010000001">
    <property type="protein sequence ID" value="MFC6641324.1"/>
    <property type="molecule type" value="Genomic_DNA"/>
</dbReference>
<accession>A0ABW1YVR8</accession>
<dbReference type="RefSeq" id="WP_165935564.1">
    <property type="nucleotide sequence ID" value="NZ_JBHSWA010000001.1"/>
</dbReference>
<evidence type="ECO:0000313" key="3">
    <source>
        <dbReference type="Proteomes" id="UP001596403"/>
    </source>
</evidence>
<name>A0ABW1YVR8_9RHOB</name>
<organism evidence="2 3">
    <name type="scientific">Sulfitobacter profundi</name>
    <dbReference type="NCBI Taxonomy" id="2679961"/>
    <lineage>
        <taxon>Bacteria</taxon>
        <taxon>Pseudomonadati</taxon>
        <taxon>Pseudomonadota</taxon>
        <taxon>Alphaproteobacteria</taxon>
        <taxon>Rhodobacterales</taxon>
        <taxon>Roseobacteraceae</taxon>
        <taxon>Sulfitobacter</taxon>
    </lineage>
</organism>
<evidence type="ECO:0000256" key="1">
    <source>
        <dbReference type="SAM" id="Phobius"/>
    </source>
</evidence>
<evidence type="ECO:0000313" key="2">
    <source>
        <dbReference type="EMBL" id="MFC6641324.1"/>
    </source>
</evidence>